<gene>
    <name evidence="2" type="ORF">LIER_08348</name>
</gene>
<evidence type="ECO:0000259" key="1">
    <source>
        <dbReference type="PROSITE" id="PS50878"/>
    </source>
</evidence>
<keyword evidence="2" id="KW-0695">RNA-directed DNA polymerase</keyword>
<dbReference type="PROSITE" id="PS50878">
    <property type="entry name" value="RT_POL"/>
    <property type="match status" value="1"/>
</dbReference>
<keyword evidence="2" id="KW-0808">Transferase</keyword>
<accession>A0AAV3PGC0</accession>
<organism evidence="2 3">
    <name type="scientific">Lithospermum erythrorhizon</name>
    <name type="common">Purple gromwell</name>
    <name type="synonym">Lithospermum officinale var. erythrorhizon</name>
    <dbReference type="NCBI Taxonomy" id="34254"/>
    <lineage>
        <taxon>Eukaryota</taxon>
        <taxon>Viridiplantae</taxon>
        <taxon>Streptophyta</taxon>
        <taxon>Embryophyta</taxon>
        <taxon>Tracheophyta</taxon>
        <taxon>Spermatophyta</taxon>
        <taxon>Magnoliopsida</taxon>
        <taxon>eudicotyledons</taxon>
        <taxon>Gunneridae</taxon>
        <taxon>Pentapetalae</taxon>
        <taxon>asterids</taxon>
        <taxon>lamiids</taxon>
        <taxon>Boraginales</taxon>
        <taxon>Boraginaceae</taxon>
        <taxon>Boraginoideae</taxon>
        <taxon>Lithospermeae</taxon>
        <taxon>Lithospermum</taxon>
    </lineage>
</organism>
<proteinExistence type="predicted"/>
<name>A0AAV3PGC0_LITER</name>
<comment type="caution">
    <text evidence="2">The sequence shown here is derived from an EMBL/GenBank/DDBJ whole genome shotgun (WGS) entry which is preliminary data.</text>
</comment>
<dbReference type="EMBL" id="BAABME010001348">
    <property type="protein sequence ID" value="GAA0149082.1"/>
    <property type="molecule type" value="Genomic_DNA"/>
</dbReference>
<dbReference type="Pfam" id="PF00078">
    <property type="entry name" value="RVT_1"/>
    <property type="match status" value="1"/>
</dbReference>
<evidence type="ECO:0000313" key="3">
    <source>
        <dbReference type="Proteomes" id="UP001454036"/>
    </source>
</evidence>
<evidence type="ECO:0000313" key="2">
    <source>
        <dbReference type="EMBL" id="GAA0149082.1"/>
    </source>
</evidence>
<dbReference type="Proteomes" id="UP001454036">
    <property type="component" value="Unassembled WGS sequence"/>
</dbReference>
<keyword evidence="3" id="KW-1185">Reference proteome</keyword>
<protein>
    <submittedName>
        <fullName evidence="2">Reverse transcriptase</fullName>
    </submittedName>
</protein>
<keyword evidence="2" id="KW-0548">Nucleotidyltransferase</keyword>
<dbReference type="GO" id="GO:0003964">
    <property type="term" value="F:RNA-directed DNA polymerase activity"/>
    <property type="evidence" value="ECO:0007669"/>
    <property type="project" value="UniProtKB-KW"/>
</dbReference>
<dbReference type="PANTHER" id="PTHR33116:SF80">
    <property type="entry name" value="REVERSE TRANSCRIPTASE ZINC-BINDING DOMAIN-CONTAINING PROTEIN"/>
    <property type="match status" value="1"/>
</dbReference>
<dbReference type="AlphaFoldDB" id="A0AAV3PGC0"/>
<dbReference type="PANTHER" id="PTHR33116">
    <property type="entry name" value="REVERSE TRANSCRIPTASE ZINC-BINDING DOMAIN-CONTAINING PROTEIN-RELATED-RELATED"/>
    <property type="match status" value="1"/>
</dbReference>
<feature type="domain" description="Reverse transcriptase" evidence="1">
    <location>
        <begin position="1"/>
        <end position="218"/>
    </location>
</feature>
<reference evidence="2 3" key="1">
    <citation type="submission" date="2024-01" db="EMBL/GenBank/DDBJ databases">
        <title>The complete chloroplast genome sequence of Lithospermum erythrorhizon: insights into the phylogenetic relationship among Boraginaceae species and the maternal lineages of purple gromwells.</title>
        <authorList>
            <person name="Okada T."/>
            <person name="Watanabe K."/>
        </authorList>
    </citation>
    <scope>NUCLEOTIDE SEQUENCE [LARGE SCALE GENOMIC DNA]</scope>
</reference>
<dbReference type="InterPro" id="IPR000477">
    <property type="entry name" value="RT_dom"/>
</dbReference>
<sequence>MPHNGCNFTWSRNWSSNGTELIDGYHKSSGRPRYMLKVYIMNAYDFVDWDFMWMLLQHLNFPPKFIAWTSACVTSAWFSISLNGSHHGFFLSSRGLRQGDSLSPYRFIIIMESFDYLMKMVVADVANKFKYHPLCQHIELTHICFVDDLCIVSFADNDSIQTIKNVLIQFGEATRLKPNLNKSSCFFTGISDESEDSLSIVIGIPKASLPVKYLGIPLITTHVSAKDCRPLIDKIRNRIDGWRSKDVSFVARIVLINSLFFGMVKYWCQSMILPDMIIKEIDEILRAFLWKGQTEGKCAHKVRWKTIVLPEKEDGLSVKSIVEWNRMSMSQHVLNICSHKEAMWIR</sequence>